<feature type="domain" description="Flagellin C-terminal" evidence="5">
    <location>
        <begin position="233"/>
        <end position="315"/>
    </location>
</feature>
<keyword evidence="6" id="KW-0969">Cilium</keyword>
<comment type="similarity">
    <text evidence="2">Belongs to the bacterial flagellin family.</text>
</comment>
<dbReference type="HOGENOM" id="CLU_024437_2_1_0"/>
<name>F8AAR0_THEID</name>
<sequence length="316" mass="35263">MPLRVGMKTMYDSMLYQLNNLTESTRKLQTQIASGVKYEKPSDAPVDLVRALGYRKSLEEIDRYQTSIREGKAYLRTMEGAYQGLEDIVTRAKQLAIQARNSTMSPANREAIAKEVDSLLSEALALANTRHGNRYVFGGDKPTGYEDGHPPFELIKEALPNGEVKEYVVYRGGEEDMDFSYSPDGKLLIGRNGREAIMTSGIFDTLIGLKKTLEADNQSDPHRELEELGVHIDRLDKVLTHLTNERAALGARMDHLDLKSNLYDDLKTTIKENLSDAQDADLLEVATRLKAKETAYQAALAATAKVMNLSLVNYLS</sequence>
<dbReference type="InterPro" id="IPR001029">
    <property type="entry name" value="Flagellin_N"/>
</dbReference>
<proteinExistence type="inferred from homology"/>
<keyword evidence="6" id="KW-0966">Cell projection</keyword>
<dbReference type="GO" id="GO:0009424">
    <property type="term" value="C:bacterial-type flagellum hook"/>
    <property type="evidence" value="ECO:0007669"/>
    <property type="project" value="InterPro"/>
</dbReference>
<keyword evidence="7" id="KW-1185">Reference proteome</keyword>
<dbReference type="InterPro" id="IPR046358">
    <property type="entry name" value="Flagellin_C"/>
</dbReference>
<dbReference type="SUPFAM" id="SSF64518">
    <property type="entry name" value="Phase 1 flagellin"/>
    <property type="match status" value="1"/>
</dbReference>
<dbReference type="Pfam" id="PF00669">
    <property type="entry name" value="Flagellin_N"/>
    <property type="match status" value="1"/>
</dbReference>
<dbReference type="Proteomes" id="UP000006793">
    <property type="component" value="Chromosome"/>
</dbReference>
<dbReference type="InterPro" id="IPR001492">
    <property type="entry name" value="Flagellin"/>
</dbReference>
<dbReference type="KEGG" id="tid:Thein_0457"/>
<keyword evidence="6" id="KW-0282">Flagellum</keyword>
<evidence type="ECO:0000256" key="1">
    <source>
        <dbReference type="ARBA" id="ARBA00004365"/>
    </source>
</evidence>
<evidence type="ECO:0000259" key="5">
    <source>
        <dbReference type="Pfam" id="PF00700"/>
    </source>
</evidence>
<dbReference type="InterPro" id="IPR013384">
    <property type="entry name" value="Flagell_FlgL"/>
</dbReference>
<reference evidence="7" key="1">
    <citation type="submission" date="2011-04" db="EMBL/GenBank/DDBJ databases">
        <title>The complete genome of Thermodesulfatator indicus DSM 15286.</title>
        <authorList>
            <person name="Lucas S."/>
            <person name="Copeland A."/>
            <person name="Lapidus A."/>
            <person name="Bruce D."/>
            <person name="Goodwin L."/>
            <person name="Pitluck S."/>
            <person name="Peters L."/>
            <person name="Kyrpides N."/>
            <person name="Mavromatis K."/>
            <person name="Pagani I."/>
            <person name="Ivanova N."/>
            <person name="Saunders L."/>
            <person name="Detter J.C."/>
            <person name="Tapia R."/>
            <person name="Han C."/>
            <person name="Land M."/>
            <person name="Hauser L."/>
            <person name="Markowitz V."/>
            <person name="Cheng J.-F."/>
            <person name="Hugenholtz P."/>
            <person name="Woyke T."/>
            <person name="Wu D."/>
            <person name="Spring S."/>
            <person name="Schroeder M."/>
            <person name="Brambilla E."/>
            <person name="Klenk H.-P."/>
            <person name="Eisen J.A."/>
        </authorList>
    </citation>
    <scope>NUCLEOTIDE SEQUENCE [LARGE SCALE GENOMIC DNA]</scope>
    <source>
        <strain evidence="7">DSM 15286 / JCM 11887 / CIR29812</strain>
    </source>
</reference>
<dbReference type="RefSeq" id="WP_013907084.1">
    <property type="nucleotide sequence ID" value="NC_015681.1"/>
</dbReference>
<dbReference type="OrthoDB" id="9758307at2"/>
<dbReference type="NCBIfam" id="TIGR02550">
    <property type="entry name" value="flagell_flgL"/>
    <property type="match status" value="1"/>
</dbReference>
<reference evidence="6 7" key="2">
    <citation type="journal article" date="2012" name="Stand. Genomic Sci.">
        <title>Complete genome sequence of the thermophilic sulfate-reducing ocean bacterium Thermodesulfatator indicus type strain (CIR29812(T)).</title>
        <authorList>
            <person name="Anderson I."/>
            <person name="Saunders E."/>
            <person name="Lapidus A."/>
            <person name="Nolan M."/>
            <person name="Lucas S."/>
            <person name="Tice H."/>
            <person name="Del Rio T.G."/>
            <person name="Cheng J.F."/>
            <person name="Han C."/>
            <person name="Tapia R."/>
            <person name="Goodwin L.A."/>
            <person name="Pitluck S."/>
            <person name="Liolios K."/>
            <person name="Mavromatis K."/>
            <person name="Pagani I."/>
            <person name="Ivanova N."/>
            <person name="Mikhailova N."/>
            <person name="Pati A."/>
            <person name="Chen A."/>
            <person name="Palaniappan K."/>
            <person name="Land M."/>
            <person name="Hauser L."/>
            <person name="Jeffries C.D."/>
            <person name="Chang Y.J."/>
            <person name="Brambilla E.M."/>
            <person name="Rohde M."/>
            <person name="Spring S."/>
            <person name="Goker M."/>
            <person name="Detter J.C."/>
            <person name="Woyke T."/>
            <person name="Bristow J."/>
            <person name="Eisen J.A."/>
            <person name="Markowitz V."/>
            <person name="Hugenholtz P."/>
            <person name="Kyrpides N.C."/>
            <person name="Klenk H.P."/>
        </authorList>
    </citation>
    <scope>NUCLEOTIDE SEQUENCE [LARGE SCALE GENOMIC DNA]</scope>
    <source>
        <strain evidence="7">DSM 15286 / JCM 11887 / CIR29812</strain>
    </source>
</reference>
<accession>F8AAR0</accession>
<dbReference type="PANTHER" id="PTHR42792">
    <property type="entry name" value="FLAGELLIN"/>
    <property type="match status" value="1"/>
</dbReference>
<dbReference type="PANTHER" id="PTHR42792:SF1">
    <property type="entry name" value="FLAGELLAR HOOK-ASSOCIATED PROTEIN 3"/>
    <property type="match status" value="1"/>
</dbReference>
<dbReference type="GO" id="GO:0005198">
    <property type="term" value="F:structural molecule activity"/>
    <property type="evidence" value="ECO:0007669"/>
    <property type="project" value="InterPro"/>
</dbReference>
<dbReference type="AlphaFoldDB" id="F8AAR0"/>
<gene>
    <name evidence="6" type="ordered locus">Thein_0457</name>
</gene>
<evidence type="ECO:0000256" key="2">
    <source>
        <dbReference type="ARBA" id="ARBA00005709"/>
    </source>
</evidence>
<evidence type="ECO:0000313" key="6">
    <source>
        <dbReference type="EMBL" id="AEH44339.1"/>
    </source>
</evidence>
<dbReference type="STRING" id="667014.Thein_0457"/>
<comment type="subcellular location">
    <subcellularLocation>
        <location evidence="1">Bacterial flagellum</location>
    </subcellularLocation>
</comment>
<protein>
    <submittedName>
        <fullName evidence="6">Flagellar hook-associated protein 3</fullName>
    </submittedName>
</protein>
<evidence type="ECO:0000313" key="7">
    <source>
        <dbReference type="Proteomes" id="UP000006793"/>
    </source>
</evidence>
<feature type="domain" description="Flagellin N-terminal" evidence="4">
    <location>
        <begin position="9"/>
        <end position="133"/>
    </location>
</feature>
<dbReference type="EMBL" id="CP002683">
    <property type="protein sequence ID" value="AEH44339.1"/>
    <property type="molecule type" value="Genomic_DNA"/>
</dbReference>
<organism evidence="6 7">
    <name type="scientific">Thermodesulfatator indicus (strain DSM 15286 / JCM 11887 / CIR29812)</name>
    <dbReference type="NCBI Taxonomy" id="667014"/>
    <lineage>
        <taxon>Bacteria</taxon>
        <taxon>Pseudomonadati</taxon>
        <taxon>Thermodesulfobacteriota</taxon>
        <taxon>Thermodesulfobacteria</taxon>
        <taxon>Thermodesulfobacteriales</taxon>
        <taxon>Thermodesulfatatoraceae</taxon>
        <taxon>Thermodesulfatator</taxon>
    </lineage>
</organism>
<dbReference type="eggNOG" id="COG1344">
    <property type="taxonomic scope" value="Bacteria"/>
</dbReference>
<dbReference type="Pfam" id="PF00700">
    <property type="entry name" value="Flagellin_C"/>
    <property type="match status" value="1"/>
</dbReference>
<dbReference type="FunCoup" id="F8AAR0">
    <property type="interactions" value="56"/>
</dbReference>
<evidence type="ECO:0000259" key="4">
    <source>
        <dbReference type="Pfam" id="PF00669"/>
    </source>
</evidence>
<evidence type="ECO:0000256" key="3">
    <source>
        <dbReference type="ARBA" id="ARBA00023143"/>
    </source>
</evidence>
<dbReference type="GO" id="GO:0071973">
    <property type="term" value="P:bacterial-type flagellum-dependent cell motility"/>
    <property type="evidence" value="ECO:0007669"/>
    <property type="project" value="InterPro"/>
</dbReference>
<dbReference type="PaxDb" id="667014-Thein_0457"/>
<keyword evidence="3" id="KW-0975">Bacterial flagellum</keyword>
<dbReference type="InParanoid" id="F8AAR0"/>
<dbReference type="Gene3D" id="1.20.1330.10">
    <property type="entry name" value="f41 fragment of flagellin, N-terminal domain"/>
    <property type="match status" value="1"/>
</dbReference>